<sequence>MVLTFASACLQVNGSILVHADFQFLMVWTSDLEVERRPLAFCASVSELVELLGIEFCKHGKSPAKQEKENSPENSTSSGPISGLVACLRPGGDPRLCDEKPSCSEANKPLYRVHVLVWMVGFGLE</sequence>
<proteinExistence type="predicted"/>
<dbReference type="Proteomes" id="UP001370490">
    <property type="component" value="Unassembled WGS sequence"/>
</dbReference>
<name>A0AAN8V2X9_9MAGN</name>
<dbReference type="AlphaFoldDB" id="A0AAN8V2X9"/>
<evidence type="ECO:0000313" key="3">
    <source>
        <dbReference type="Proteomes" id="UP001370490"/>
    </source>
</evidence>
<organism evidence="2 3">
    <name type="scientific">Dillenia turbinata</name>
    <dbReference type="NCBI Taxonomy" id="194707"/>
    <lineage>
        <taxon>Eukaryota</taxon>
        <taxon>Viridiplantae</taxon>
        <taxon>Streptophyta</taxon>
        <taxon>Embryophyta</taxon>
        <taxon>Tracheophyta</taxon>
        <taxon>Spermatophyta</taxon>
        <taxon>Magnoliopsida</taxon>
        <taxon>eudicotyledons</taxon>
        <taxon>Gunneridae</taxon>
        <taxon>Pentapetalae</taxon>
        <taxon>Dilleniales</taxon>
        <taxon>Dilleniaceae</taxon>
        <taxon>Dillenia</taxon>
    </lineage>
</organism>
<dbReference type="EMBL" id="JBAMMX010000015">
    <property type="protein sequence ID" value="KAK6926530.1"/>
    <property type="molecule type" value="Genomic_DNA"/>
</dbReference>
<comment type="caution">
    <text evidence="2">The sequence shown here is derived from an EMBL/GenBank/DDBJ whole genome shotgun (WGS) entry which is preliminary data.</text>
</comment>
<accession>A0AAN8V2X9</accession>
<feature type="region of interest" description="Disordered" evidence="1">
    <location>
        <begin position="61"/>
        <end position="82"/>
    </location>
</feature>
<evidence type="ECO:0000256" key="1">
    <source>
        <dbReference type="SAM" id="MobiDB-lite"/>
    </source>
</evidence>
<evidence type="ECO:0000313" key="2">
    <source>
        <dbReference type="EMBL" id="KAK6926530.1"/>
    </source>
</evidence>
<reference evidence="2 3" key="1">
    <citation type="submission" date="2023-12" db="EMBL/GenBank/DDBJ databases">
        <title>A high-quality genome assembly for Dillenia turbinata (Dilleniales).</title>
        <authorList>
            <person name="Chanderbali A."/>
        </authorList>
    </citation>
    <scope>NUCLEOTIDE SEQUENCE [LARGE SCALE GENOMIC DNA]</scope>
    <source>
        <strain evidence="2">LSX21</strain>
        <tissue evidence="2">Leaf</tissue>
    </source>
</reference>
<protein>
    <submittedName>
        <fullName evidence="2">Uncharacterized protein</fullName>
    </submittedName>
</protein>
<keyword evidence="3" id="KW-1185">Reference proteome</keyword>
<gene>
    <name evidence="2" type="ORF">RJ641_008249</name>
</gene>